<comment type="caution">
    <text evidence="1">The sequence shown here is derived from an EMBL/GenBank/DDBJ whole genome shotgun (WGS) entry which is preliminary data.</text>
</comment>
<dbReference type="Proteomes" id="UP000664521">
    <property type="component" value="Unassembled WGS sequence"/>
</dbReference>
<dbReference type="EMBL" id="CAJPDS010000149">
    <property type="protein sequence ID" value="CAF9940271.1"/>
    <property type="molecule type" value="Genomic_DNA"/>
</dbReference>
<gene>
    <name evidence="1" type="ORF">HETSPECPRED_002223</name>
</gene>
<reference evidence="1" key="1">
    <citation type="submission" date="2021-03" db="EMBL/GenBank/DDBJ databases">
        <authorList>
            <person name="Tagirdzhanova G."/>
        </authorList>
    </citation>
    <scope>NUCLEOTIDE SEQUENCE</scope>
</reference>
<evidence type="ECO:0000313" key="2">
    <source>
        <dbReference type="Proteomes" id="UP000664521"/>
    </source>
</evidence>
<keyword evidence="2" id="KW-1185">Reference proteome</keyword>
<dbReference type="AlphaFoldDB" id="A0A8H3J3X2"/>
<proteinExistence type="predicted"/>
<accession>A0A8H3J3X2</accession>
<name>A0A8H3J3X2_9LECA</name>
<evidence type="ECO:0000313" key="1">
    <source>
        <dbReference type="EMBL" id="CAF9940271.1"/>
    </source>
</evidence>
<organism evidence="1 2">
    <name type="scientific">Heterodermia speciosa</name>
    <dbReference type="NCBI Taxonomy" id="116794"/>
    <lineage>
        <taxon>Eukaryota</taxon>
        <taxon>Fungi</taxon>
        <taxon>Dikarya</taxon>
        <taxon>Ascomycota</taxon>
        <taxon>Pezizomycotina</taxon>
        <taxon>Lecanoromycetes</taxon>
        <taxon>OSLEUM clade</taxon>
        <taxon>Lecanoromycetidae</taxon>
        <taxon>Caliciales</taxon>
        <taxon>Physciaceae</taxon>
        <taxon>Heterodermia</taxon>
    </lineage>
</organism>
<sequence>MLIALPTRISSPTNALCGCAPPPHLVPFSLLLKILENGYSQLITIEEMWQMGFRIMIFSIFGLAPIKGAYEKLKAEGMAGIQSTGSSLIKTFEVCGLKESMHNNGETGVRGTQEWCLR</sequence>
<protein>
    <submittedName>
        <fullName evidence="1">Uncharacterized protein</fullName>
    </submittedName>
</protein>
<dbReference type="Gene3D" id="3.20.20.60">
    <property type="entry name" value="Phosphoenolpyruvate-binding domains"/>
    <property type="match status" value="1"/>
</dbReference>
<dbReference type="InterPro" id="IPR040442">
    <property type="entry name" value="Pyrv_kinase-like_dom_sf"/>
</dbReference>